<dbReference type="GO" id="GO:0005739">
    <property type="term" value="C:mitochondrion"/>
    <property type="evidence" value="ECO:0007669"/>
    <property type="project" value="UniProtKB-SubCell"/>
</dbReference>
<dbReference type="Pfam" id="PF00730">
    <property type="entry name" value="HhH-GPD"/>
    <property type="match status" value="1"/>
</dbReference>
<dbReference type="PANTHER" id="PTHR43286:SF1">
    <property type="entry name" value="ENDONUCLEASE III-LIKE PROTEIN 1"/>
    <property type="match status" value="1"/>
</dbReference>
<dbReference type="FunFam" id="1.10.340.30:FF:000001">
    <property type="entry name" value="Endonuclease III"/>
    <property type="match status" value="1"/>
</dbReference>
<reference evidence="12" key="1">
    <citation type="submission" date="2016-05" db="EMBL/GenBank/DDBJ databases">
        <title>Comparative genomics of biotechnologically important yeasts.</title>
        <authorList>
            <consortium name="DOE Joint Genome Institute"/>
            <person name="Riley R."/>
            <person name="Haridas S."/>
            <person name="Wolfe K.H."/>
            <person name="Lopes M.R."/>
            <person name="Hittinger C.T."/>
            <person name="Goker M."/>
            <person name="Salamov A."/>
            <person name="Wisecaver J."/>
            <person name="Long T.M."/>
            <person name="Aerts A.L."/>
            <person name="Barry K."/>
            <person name="Choi C."/>
            <person name="Clum A."/>
            <person name="Coughlan A.Y."/>
            <person name="Deshpande S."/>
            <person name="Douglass A.P."/>
            <person name="Hanson S.J."/>
            <person name="Klenk H.-P."/>
            <person name="Labutti K."/>
            <person name="Lapidus A."/>
            <person name="Lindquist E."/>
            <person name="Lipzen A."/>
            <person name="Meier-Kolthoff J.P."/>
            <person name="Ohm R.A."/>
            <person name="Otillar R.P."/>
            <person name="Pangilinan J."/>
            <person name="Peng Y."/>
            <person name="Rokas A."/>
            <person name="Rosa C.A."/>
            <person name="Scheuner C."/>
            <person name="Sibirny A.A."/>
            <person name="Slot J.C."/>
            <person name="Stielow J.B."/>
            <person name="Sun H."/>
            <person name="Kurtzman C.P."/>
            <person name="Blackwell M."/>
            <person name="Grigoriev I.V."/>
            <person name="Jeffries T.W."/>
        </authorList>
    </citation>
    <scope>NUCLEOTIDE SEQUENCE [LARGE SCALE GENOMIC DNA]</scope>
    <source>
        <strain evidence="12">NRRL Y-12698</strain>
    </source>
</reference>
<comment type="similarity">
    <text evidence="1 8">Belongs to the Nth/MutY family.</text>
</comment>
<dbReference type="HAMAP" id="MF_03183">
    <property type="entry name" value="Endonuclease_III_Nth"/>
    <property type="match status" value="1"/>
</dbReference>
<dbReference type="RefSeq" id="XP_018983959.1">
    <property type="nucleotide sequence ID" value="XM_019129299.1"/>
</dbReference>
<evidence type="ECO:0000256" key="3">
    <source>
        <dbReference type="ARBA" id="ARBA00022801"/>
    </source>
</evidence>
<dbReference type="Gene3D" id="1.10.340.30">
    <property type="entry name" value="Hypothetical protein, domain 2"/>
    <property type="match status" value="1"/>
</dbReference>
<feature type="region of interest" description="Disordered" evidence="9">
    <location>
        <begin position="117"/>
        <end position="143"/>
    </location>
</feature>
<dbReference type="InterPro" id="IPR004036">
    <property type="entry name" value="Endonuclease-III-like_CS2"/>
</dbReference>
<dbReference type="InterPro" id="IPR000445">
    <property type="entry name" value="HhH_motif"/>
</dbReference>
<dbReference type="EMBL" id="KV454434">
    <property type="protein sequence ID" value="ODQ78631.1"/>
    <property type="molecule type" value="Genomic_DNA"/>
</dbReference>
<keyword evidence="4 8" id="KW-0234">DNA repair</keyword>
<dbReference type="GO" id="GO:0140078">
    <property type="term" value="F:class I DNA-(apurinic or apyrimidinic site) endonuclease activity"/>
    <property type="evidence" value="ECO:0007669"/>
    <property type="project" value="UniProtKB-EC"/>
</dbReference>
<keyword evidence="8" id="KW-0539">Nucleus</keyword>
<comment type="caution">
    <text evidence="8">Lacks conserved residue(s) required for the propagation of feature annotation.</text>
</comment>
<keyword evidence="8" id="KW-0496">Mitochondrion</keyword>
<accession>A0A1E3QLS2</accession>
<evidence type="ECO:0000256" key="8">
    <source>
        <dbReference type="HAMAP-Rule" id="MF_03183"/>
    </source>
</evidence>
<dbReference type="GO" id="GO:0003677">
    <property type="term" value="F:DNA binding"/>
    <property type="evidence" value="ECO:0007669"/>
    <property type="project" value="UniProtKB-UniRule"/>
</dbReference>
<dbReference type="InterPro" id="IPR011257">
    <property type="entry name" value="DNA_glycosylase"/>
</dbReference>
<dbReference type="PANTHER" id="PTHR43286">
    <property type="entry name" value="ENDONUCLEASE III-LIKE PROTEIN 1"/>
    <property type="match status" value="1"/>
</dbReference>
<feature type="domain" description="HhH-GPD" evidence="10">
    <location>
        <begin position="195"/>
        <end position="354"/>
    </location>
</feature>
<keyword evidence="5 8" id="KW-0456">Lyase</keyword>
<evidence type="ECO:0000256" key="5">
    <source>
        <dbReference type="ARBA" id="ARBA00023239"/>
    </source>
</evidence>
<evidence type="ECO:0000313" key="11">
    <source>
        <dbReference type="EMBL" id="ODQ78631.1"/>
    </source>
</evidence>
<dbReference type="GO" id="GO:0006289">
    <property type="term" value="P:nucleotide-excision repair"/>
    <property type="evidence" value="ECO:0007669"/>
    <property type="project" value="TreeGrafter"/>
</dbReference>
<evidence type="ECO:0000256" key="9">
    <source>
        <dbReference type="SAM" id="MobiDB-lite"/>
    </source>
</evidence>
<dbReference type="Proteomes" id="UP000094336">
    <property type="component" value="Unassembled WGS sequence"/>
</dbReference>
<dbReference type="STRING" id="984486.A0A1E3QLS2"/>
<dbReference type="OrthoDB" id="2099276at2759"/>
<dbReference type="PROSITE" id="PS01155">
    <property type="entry name" value="ENDONUCLEASE_III_2"/>
    <property type="match status" value="1"/>
</dbReference>
<name>A0A1E3QLS2_9ASCO</name>
<protein>
    <recommendedName>
        <fullName evidence="8">Endonuclease III homolog</fullName>
        <ecNumber evidence="8">3.2.2.-</ecNumber>
        <ecNumber evidence="8">4.2.99.18</ecNumber>
    </recommendedName>
    <alternativeName>
        <fullName evidence="8">Bifunctional DNA N-glycosylase/DNA-(apurinic or apyrimidinic site) lyase</fullName>
        <shortName evidence="8">DNA glycosylase/AP lyase</shortName>
    </alternativeName>
</protein>
<evidence type="ECO:0000256" key="6">
    <source>
        <dbReference type="ARBA" id="ARBA00023295"/>
    </source>
</evidence>
<evidence type="ECO:0000259" key="10">
    <source>
        <dbReference type="SMART" id="SM00478"/>
    </source>
</evidence>
<evidence type="ECO:0000256" key="1">
    <source>
        <dbReference type="ARBA" id="ARBA00008343"/>
    </source>
</evidence>
<evidence type="ECO:0000256" key="7">
    <source>
        <dbReference type="ARBA" id="ARBA00044632"/>
    </source>
</evidence>
<dbReference type="SUPFAM" id="SSF48150">
    <property type="entry name" value="DNA-glycosylase"/>
    <property type="match status" value="1"/>
</dbReference>
<keyword evidence="6 8" id="KW-0326">Glycosidase</keyword>
<dbReference type="EC" id="4.2.99.18" evidence="8"/>
<gene>
    <name evidence="8" type="primary">NTG1</name>
    <name evidence="11" type="ORF">BABINDRAFT_162341</name>
</gene>
<evidence type="ECO:0000256" key="4">
    <source>
        <dbReference type="ARBA" id="ARBA00023204"/>
    </source>
</evidence>
<keyword evidence="3 8" id="KW-0378">Hydrolase</keyword>
<proteinExistence type="inferred from homology"/>
<evidence type="ECO:0000256" key="2">
    <source>
        <dbReference type="ARBA" id="ARBA00022763"/>
    </source>
</evidence>
<dbReference type="InterPro" id="IPR023170">
    <property type="entry name" value="HhH_base_excis_C"/>
</dbReference>
<dbReference type="Pfam" id="PF00633">
    <property type="entry name" value="HHH"/>
    <property type="match status" value="1"/>
</dbReference>
<dbReference type="CDD" id="cd00056">
    <property type="entry name" value="ENDO3c"/>
    <property type="match status" value="1"/>
</dbReference>
<dbReference type="AlphaFoldDB" id="A0A1E3QLS2"/>
<sequence>MTYRVLRSDIPRKQYVKVKMTTEGLATEHSITVKCELPDTIPKSSVLNVKPEDVSILEFKPEDAILKIKLEDTAIPGLKTENAPPGVKPEDENFAIQEALAAAKVLKPSTLVKTAEKKLKTEDTKAKRRKTQANETKGSGTCPPHWEEIYSHVSAMRSKIVAPVDTMGCERLPERVAGKTTPRNFRFQLLISLMMSSQTKDEVNYQAMLSLHEGLILRGFKEGLTLEAILATEERDIDAMIRKVGFHNRKALYIKKTSVLLRDNFNSDIPKTIEEIVSLPGVGPKMGFLLLQRAWNVVTGIGVDVHVFRLANMWRWVPQIARPTPEHTRVELEKWLPRDKWIDINPLLVGFGQTVCLPKGARCDLCSLARTGLCSGVNRKLLNKPKSTTSKNRGDISGLVDIEDLA</sequence>
<keyword evidence="2 8" id="KW-0227">DNA damage</keyword>
<dbReference type="InterPro" id="IPR030841">
    <property type="entry name" value="NTH1"/>
</dbReference>
<dbReference type="GO" id="GO:0006285">
    <property type="term" value="P:base-excision repair, AP site formation"/>
    <property type="evidence" value="ECO:0007669"/>
    <property type="project" value="UniProtKB-UniRule"/>
</dbReference>
<dbReference type="GO" id="GO:0000703">
    <property type="term" value="F:oxidized pyrimidine nucleobase lesion DNA N-glycosylase activity"/>
    <property type="evidence" value="ECO:0007669"/>
    <property type="project" value="UniProtKB-UniRule"/>
</dbReference>
<keyword evidence="12" id="KW-1185">Reference proteome</keyword>
<dbReference type="SMART" id="SM00478">
    <property type="entry name" value="ENDO3c"/>
    <property type="match status" value="1"/>
</dbReference>
<evidence type="ECO:0000313" key="12">
    <source>
        <dbReference type="Proteomes" id="UP000094336"/>
    </source>
</evidence>
<dbReference type="GO" id="GO:0005634">
    <property type="term" value="C:nucleus"/>
    <property type="evidence" value="ECO:0007669"/>
    <property type="project" value="UniProtKB-SubCell"/>
</dbReference>
<comment type="function">
    <text evidence="8">Bifunctional DNA N-glycosylase with associated apurinic/apyrimidinic (AP) lyase function that catalyzes the first step in base excision repair (BER), the primary repair pathway for the repair of oxidative DNA damage. The DNA N-glycosylase activity releases the damaged DNA base from DNA by cleaving the N-glycosidic bond, leaving an AP site. The AP lyase activity cleaves the phosphodiester bond 3' to the AP site by a beta-elimination. Primarily recognizes and repairs oxidative base damage of pyrimidines.</text>
</comment>
<dbReference type="EC" id="3.2.2.-" evidence="8"/>
<dbReference type="Gene3D" id="1.10.1670.10">
    <property type="entry name" value="Helix-hairpin-Helix base-excision DNA repair enzymes (C-terminal)"/>
    <property type="match status" value="1"/>
</dbReference>
<comment type="catalytic activity">
    <reaction evidence="7 8">
        <text>2'-deoxyribonucleotide-(2'-deoxyribose 5'-phosphate)-2'-deoxyribonucleotide-DNA = a 3'-end 2'-deoxyribonucleotide-(2,3-dehydro-2,3-deoxyribose 5'-phosphate)-DNA + a 5'-end 5'-phospho-2'-deoxyribonucleoside-DNA + H(+)</text>
        <dbReference type="Rhea" id="RHEA:66592"/>
        <dbReference type="Rhea" id="RHEA-COMP:13180"/>
        <dbReference type="Rhea" id="RHEA-COMP:16897"/>
        <dbReference type="Rhea" id="RHEA-COMP:17067"/>
        <dbReference type="ChEBI" id="CHEBI:15378"/>
        <dbReference type="ChEBI" id="CHEBI:136412"/>
        <dbReference type="ChEBI" id="CHEBI:157695"/>
        <dbReference type="ChEBI" id="CHEBI:167181"/>
        <dbReference type="EC" id="4.2.99.18"/>
    </reaction>
</comment>
<dbReference type="GeneID" id="30147152"/>
<organism evidence="11 12">
    <name type="scientific">Babjeviella inositovora NRRL Y-12698</name>
    <dbReference type="NCBI Taxonomy" id="984486"/>
    <lineage>
        <taxon>Eukaryota</taxon>
        <taxon>Fungi</taxon>
        <taxon>Dikarya</taxon>
        <taxon>Ascomycota</taxon>
        <taxon>Saccharomycotina</taxon>
        <taxon>Pichiomycetes</taxon>
        <taxon>Serinales incertae sedis</taxon>
        <taxon>Babjeviella</taxon>
    </lineage>
</organism>
<comment type="subcellular location">
    <subcellularLocation>
        <location evidence="8">Nucleus</location>
    </subcellularLocation>
    <subcellularLocation>
        <location evidence="8">Mitochondrion</location>
    </subcellularLocation>
</comment>
<dbReference type="InterPro" id="IPR003265">
    <property type="entry name" value="HhH-GPD_domain"/>
</dbReference>